<dbReference type="EMBL" id="BSDI01000077">
    <property type="protein sequence ID" value="GLI03180.1"/>
    <property type="molecule type" value="Genomic_DNA"/>
</dbReference>
<evidence type="ECO:0000256" key="3">
    <source>
        <dbReference type="ARBA" id="ARBA00022676"/>
    </source>
</evidence>
<keyword evidence="4" id="KW-0808">Transferase</keyword>
<dbReference type="PANTHER" id="PTHR33908:SF3">
    <property type="entry name" value="UNDECAPRENYL PHOSPHATE-ALPHA-4-AMINO-4-DEOXY-L-ARABINOSE ARABINOSYL TRANSFERASE"/>
    <property type="match status" value="1"/>
</dbReference>
<comment type="subcellular location">
    <subcellularLocation>
        <location evidence="1">Cell membrane</location>
        <topology evidence="1">Multi-pass membrane protein</topology>
    </subcellularLocation>
</comment>
<feature type="transmembrane region" description="Helical" evidence="8">
    <location>
        <begin position="88"/>
        <end position="108"/>
    </location>
</feature>
<dbReference type="Proteomes" id="UP001144280">
    <property type="component" value="Unassembled WGS sequence"/>
</dbReference>
<evidence type="ECO:0000256" key="4">
    <source>
        <dbReference type="ARBA" id="ARBA00022679"/>
    </source>
</evidence>
<gene>
    <name evidence="10" type="ORF">Pa4123_84580</name>
</gene>
<feature type="transmembrane region" description="Helical" evidence="8">
    <location>
        <begin position="18"/>
        <end position="41"/>
    </location>
</feature>
<feature type="transmembrane region" description="Helical" evidence="8">
    <location>
        <begin position="245"/>
        <end position="268"/>
    </location>
</feature>
<keyword evidence="2" id="KW-1003">Cell membrane</keyword>
<dbReference type="Pfam" id="PF13231">
    <property type="entry name" value="PMT_2"/>
    <property type="match status" value="1"/>
</dbReference>
<proteinExistence type="predicted"/>
<name>A0ABQ5R940_9ACTN</name>
<keyword evidence="3" id="KW-0328">Glycosyltransferase</keyword>
<feature type="transmembrane region" description="Helical" evidence="8">
    <location>
        <begin position="117"/>
        <end position="135"/>
    </location>
</feature>
<feature type="transmembrane region" description="Helical" evidence="8">
    <location>
        <begin position="171"/>
        <end position="197"/>
    </location>
</feature>
<feature type="transmembrane region" description="Helical" evidence="8">
    <location>
        <begin position="274"/>
        <end position="295"/>
    </location>
</feature>
<accession>A0ABQ5R940</accession>
<feature type="transmembrane region" description="Helical" evidence="8">
    <location>
        <begin position="302"/>
        <end position="319"/>
    </location>
</feature>
<keyword evidence="11" id="KW-1185">Reference proteome</keyword>
<feature type="transmembrane region" description="Helical" evidence="8">
    <location>
        <begin position="325"/>
        <end position="344"/>
    </location>
</feature>
<evidence type="ECO:0000256" key="6">
    <source>
        <dbReference type="ARBA" id="ARBA00022989"/>
    </source>
</evidence>
<feature type="transmembrane region" description="Helical" evidence="8">
    <location>
        <begin position="141"/>
        <end position="159"/>
    </location>
</feature>
<evidence type="ECO:0000256" key="8">
    <source>
        <dbReference type="SAM" id="Phobius"/>
    </source>
</evidence>
<reference evidence="10" key="1">
    <citation type="submission" date="2022-12" db="EMBL/GenBank/DDBJ databases">
        <title>New Phytohabitans aurantiacus sp. RD004123 nov., an actinomycete isolated from soil.</title>
        <authorList>
            <person name="Triningsih D.W."/>
            <person name="Harunari E."/>
            <person name="Igarashi Y."/>
        </authorList>
    </citation>
    <scope>NUCLEOTIDE SEQUENCE</scope>
    <source>
        <strain evidence="10">RD004123</strain>
    </source>
</reference>
<evidence type="ECO:0000259" key="9">
    <source>
        <dbReference type="Pfam" id="PF13231"/>
    </source>
</evidence>
<organism evidence="10 11">
    <name type="scientific">Phytohabitans aurantiacus</name>
    <dbReference type="NCBI Taxonomy" id="3016789"/>
    <lineage>
        <taxon>Bacteria</taxon>
        <taxon>Bacillati</taxon>
        <taxon>Actinomycetota</taxon>
        <taxon>Actinomycetes</taxon>
        <taxon>Micromonosporales</taxon>
        <taxon>Micromonosporaceae</taxon>
    </lineage>
</organism>
<protein>
    <recommendedName>
        <fullName evidence="9">Glycosyltransferase RgtA/B/C/D-like domain-containing protein</fullName>
    </recommendedName>
</protein>
<keyword evidence="6 8" id="KW-1133">Transmembrane helix</keyword>
<dbReference type="InterPro" id="IPR050297">
    <property type="entry name" value="LipidA_mod_glycosyltrf_83"/>
</dbReference>
<evidence type="ECO:0000256" key="1">
    <source>
        <dbReference type="ARBA" id="ARBA00004651"/>
    </source>
</evidence>
<keyword evidence="5 8" id="KW-0812">Transmembrane</keyword>
<evidence type="ECO:0000256" key="7">
    <source>
        <dbReference type="ARBA" id="ARBA00023136"/>
    </source>
</evidence>
<feature type="domain" description="Glycosyltransferase RgtA/B/C/D-like" evidence="9">
    <location>
        <begin position="75"/>
        <end position="219"/>
    </location>
</feature>
<evidence type="ECO:0000313" key="10">
    <source>
        <dbReference type="EMBL" id="GLI03180.1"/>
    </source>
</evidence>
<evidence type="ECO:0000256" key="5">
    <source>
        <dbReference type="ARBA" id="ARBA00022692"/>
    </source>
</evidence>
<evidence type="ECO:0000256" key="2">
    <source>
        <dbReference type="ARBA" id="ARBA00022475"/>
    </source>
</evidence>
<feature type="transmembrane region" description="Helical" evidence="8">
    <location>
        <begin position="203"/>
        <end position="224"/>
    </location>
</feature>
<sequence>MEPVSDAPRRIEVWLRQVCWAAPAVVTLISCLIGITGPALWADELATWGITTVSWPELWKQLDGTDASIGPYYVFIRLWTTVFGDSDLALRLPSTFAMVATAAVIGLIGRRLGAPRAGLIAGLVFAVLPITARFGQEARPYAAATLAAAVATLLLIRMLEGYTLGVGLAYALSLTVLGALHLVALSLLAGHGLAVLVHKRKLLWRWIPTAVGGLVPLIPLVLIGRRQQGNQIGWIPLADLHQLEAYANEMFGSAVVGGALLVLGAAALSRERGAVVAACVAVTPAAALFTVGTVSHLWQQRYVLFTVVGWALLAGLLLAKRGVVAAAAAVATLAVLSLPGQVSVRKPAFRYQDTAAVVTLLKTTYRPGDGIVYGLQDRGPGVLNRDIVAHYIPADMRPTDLLVDRPMRTDGWMVASEHQDVAARLGETQRIWVLRLGEYGDPLDGLDGSKSQVLGEGYDVQETWRTTGYTVALLIRKATE</sequence>
<keyword evidence="7 8" id="KW-0472">Membrane</keyword>
<comment type="caution">
    <text evidence="10">The sequence shown here is derived from an EMBL/GenBank/DDBJ whole genome shotgun (WGS) entry which is preliminary data.</text>
</comment>
<evidence type="ECO:0000313" key="11">
    <source>
        <dbReference type="Proteomes" id="UP001144280"/>
    </source>
</evidence>
<dbReference type="InterPro" id="IPR038731">
    <property type="entry name" value="RgtA/B/C-like"/>
</dbReference>
<dbReference type="PANTHER" id="PTHR33908">
    <property type="entry name" value="MANNOSYLTRANSFERASE YKCB-RELATED"/>
    <property type="match status" value="1"/>
</dbReference>